<name>A0ACC2V7S8_9TREE</name>
<protein>
    <submittedName>
        <fullName evidence="1">Uncharacterized protein</fullName>
    </submittedName>
</protein>
<accession>A0ACC2V7S8</accession>
<proteinExistence type="predicted"/>
<evidence type="ECO:0000313" key="1">
    <source>
        <dbReference type="EMBL" id="KAJ9095180.1"/>
    </source>
</evidence>
<gene>
    <name evidence="1" type="ORF">QFC20_006719</name>
</gene>
<reference evidence="1" key="1">
    <citation type="submission" date="2023-04" db="EMBL/GenBank/DDBJ databases">
        <title>Draft Genome sequencing of Naganishia species isolated from polar environments using Oxford Nanopore Technology.</title>
        <authorList>
            <person name="Leo P."/>
            <person name="Venkateswaran K."/>
        </authorList>
    </citation>
    <scope>NUCLEOTIDE SEQUENCE</scope>
    <source>
        <strain evidence="1">MNA-CCFEE 5262</strain>
    </source>
</reference>
<sequence length="106" mass="12082">VISSAFCQNSEYMELNSFMVKQCVKLCKNGFEPKQDNAERLSEFAAHMKGFDQDSILFFNSLKESDVRAGRLHFSASSHHLVAYSRTMCLLAKYTIGALAVHFHYH</sequence>
<dbReference type="Proteomes" id="UP001230649">
    <property type="component" value="Unassembled WGS sequence"/>
</dbReference>
<organism evidence="1 2">
    <name type="scientific">Naganishia adeliensis</name>
    <dbReference type="NCBI Taxonomy" id="92952"/>
    <lineage>
        <taxon>Eukaryota</taxon>
        <taxon>Fungi</taxon>
        <taxon>Dikarya</taxon>
        <taxon>Basidiomycota</taxon>
        <taxon>Agaricomycotina</taxon>
        <taxon>Tremellomycetes</taxon>
        <taxon>Filobasidiales</taxon>
        <taxon>Filobasidiaceae</taxon>
        <taxon>Naganishia</taxon>
    </lineage>
</organism>
<keyword evidence="2" id="KW-1185">Reference proteome</keyword>
<evidence type="ECO:0000313" key="2">
    <source>
        <dbReference type="Proteomes" id="UP001230649"/>
    </source>
</evidence>
<dbReference type="EMBL" id="JASBWS010000127">
    <property type="protein sequence ID" value="KAJ9095180.1"/>
    <property type="molecule type" value="Genomic_DNA"/>
</dbReference>
<feature type="non-terminal residue" evidence="1">
    <location>
        <position position="1"/>
    </location>
</feature>
<comment type="caution">
    <text evidence="1">The sequence shown here is derived from an EMBL/GenBank/DDBJ whole genome shotgun (WGS) entry which is preliminary data.</text>
</comment>